<dbReference type="Pfam" id="PF13561">
    <property type="entry name" value="adh_short_C2"/>
    <property type="match status" value="1"/>
</dbReference>
<keyword evidence="2" id="KW-0560">Oxidoreductase</keyword>
<reference evidence="3" key="1">
    <citation type="submission" date="2018-05" db="EMBL/GenBank/DDBJ databases">
        <authorList>
            <person name="Lanie J.A."/>
            <person name="Ng W.-L."/>
            <person name="Kazmierczak K.M."/>
            <person name="Andrzejewski T.M."/>
            <person name="Davidsen T.M."/>
            <person name="Wayne K.J."/>
            <person name="Tettelin H."/>
            <person name="Glass J.I."/>
            <person name="Rusch D."/>
            <person name="Podicherti R."/>
            <person name="Tsui H.-C.T."/>
            <person name="Winkler M.E."/>
        </authorList>
    </citation>
    <scope>NUCLEOTIDE SEQUENCE</scope>
</reference>
<organism evidence="3">
    <name type="scientific">marine metagenome</name>
    <dbReference type="NCBI Taxonomy" id="408172"/>
    <lineage>
        <taxon>unclassified sequences</taxon>
        <taxon>metagenomes</taxon>
        <taxon>ecological metagenomes</taxon>
    </lineage>
</organism>
<evidence type="ECO:0000313" key="3">
    <source>
        <dbReference type="EMBL" id="SVB03156.1"/>
    </source>
</evidence>
<dbReference type="PRINTS" id="PR00081">
    <property type="entry name" value="GDHRDH"/>
</dbReference>
<dbReference type="Gene3D" id="3.40.50.720">
    <property type="entry name" value="NAD(P)-binding Rossmann-like Domain"/>
    <property type="match status" value="1"/>
</dbReference>
<dbReference type="InterPro" id="IPR020904">
    <property type="entry name" value="Sc_DH/Rdtase_CS"/>
</dbReference>
<gene>
    <name evidence="3" type="ORF">METZ01_LOCUS156010</name>
</gene>
<dbReference type="EMBL" id="UINC01026180">
    <property type="protein sequence ID" value="SVB03156.1"/>
    <property type="molecule type" value="Genomic_DNA"/>
</dbReference>
<evidence type="ECO:0008006" key="4">
    <source>
        <dbReference type="Google" id="ProtNLM"/>
    </source>
</evidence>
<name>A0A382ANX4_9ZZZZ</name>
<dbReference type="PANTHER" id="PTHR43669">
    <property type="entry name" value="5-KETO-D-GLUCONATE 5-REDUCTASE"/>
    <property type="match status" value="1"/>
</dbReference>
<comment type="similarity">
    <text evidence="1">Belongs to the short-chain dehydrogenases/reductases (SDR) family.</text>
</comment>
<evidence type="ECO:0000256" key="2">
    <source>
        <dbReference type="ARBA" id="ARBA00023002"/>
    </source>
</evidence>
<dbReference type="SUPFAM" id="SSF51735">
    <property type="entry name" value="NAD(P)-binding Rossmann-fold domains"/>
    <property type="match status" value="1"/>
</dbReference>
<dbReference type="PANTHER" id="PTHR43669:SF3">
    <property type="entry name" value="ALCOHOL DEHYDROGENASE, PUTATIVE (AFU_ORTHOLOGUE AFUA_3G03445)-RELATED"/>
    <property type="match status" value="1"/>
</dbReference>
<accession>A0A382ANX4</accession>
<dbReference type="InterPro" id="IPR036291">
    <property type="entry name" value="NAD(P)-bd_dom_sf"/>
</dbReference>
<dbReference type="PROSITE" id="PS00061">
    <property type="entry name" value="ADH_SHORT"/>
    <property type="match status" value="1"/>
</dbReference>
<dbReference type="PRINTS" id="PR00080">
    <property type="entry name" value="SDRFAMILY"/>
</dbReference>
<protein>
    <recommendedName>
        <fullName evidence="4">2-deoxy-D-gluconate 3-dehydrogenase</fullName>
    </recommendedName>
</protein>
<dbReference type="GO" id="GO:0016491">
    <property type="term" value="F:oxidoreductase activity"/>
    <property type="evidence" value="ECO:0007669"/>
    <property type="project" value="UniProtKB-KW"/>
</dbReference>
<proteinExistence type="inferred from homology"/>
<dbReference type="AlphaFoldDB" id="A0A382ANX4"/>
<evidence type="ECO:0000256" key="1">
    <source>
        <dbReference type="ARBA" id="ARBA00006484"/>
    </source>
</evidence>
<sequence>MGVEEVFRNNLNMDKENIFDLTGKVALITGASSGLGKHFAKTLSSYGAKTILAARRIERMESLQKELLNESIVVSLDVTSNNSVNKLREEIENSTGQLDILVNNAGISDPVKFKDISEESWLSILETNLNGAFRVAKMATDIMLKNNDGGSIINIASILAERVGLNLSSYASAKAALVQLTKSMALELARSNIRVNALAPGYILTEINQDFFNTDEGKSYIGKIPMKRLGLENELDGALLLLASNASSFMTGSVITVDGGHVVNPL</sequence>
<dbReference type="InterPro" id="IPR002347">
    <property type="entry name" value="SDR_fam"/>
</dbReference>
<dbReference type="FunFam" id="3.40.50.720:FF:000084">
    <property type="entry name" value="Short-chain dehydrogenase reductase"/>
    <property type="match status" value="1"/>
</dbReference>